<keyword evidence="1" id="KW-1133">Transmembrane helix</keyword>
<gene>
    <name evidence="3" type="ORF">T03_10531</name>
</gene>
<keyword evidence="4" id="KW-1185">Reference proteome</keyword>
<evidence type="ECO:0000313" key="4">
    <source>
        <dbReference type="Proteomes" id="UP000054653"/>
    </source>
</evidence>
<evidence type="ECO:0000256" key="2">
    <source>
        <dbReference type="SAM" id="SignalP"/>
    </source>
</evidence>
<keyword evidence="1" id="KW-0812">Transmembrane</keyword>
<feature type="transmembrane region" description="Helical" evidence="1">
    <location>
        <begin position="456"/>
        <end position="478"/>
    </location>
</feature>
<keyword evidence="2" id="KW-0732">Signal</keyword>
<name>A0A0V1D450_TRIBR</name>
<feature type="transmembrane region" description="Helical" evidence="1">
    <location>
        <begin position="237"/>
        <end position="260"/>
    </location>
</feature>
<sequence length="855" mass="97170">MRAAIFLLFISVTNALHRLTTDQLSMTDRVVSCRAHCIDAFSVGLHLSSDFTCKMHADCHMCWENCGMFYHQFGIWGSICKDPVVCFSGCQLACSIYRQNLTNRSDRSVAWAFAEPMKVIRSPAISKLEVQWNAPIPLLPLSPPFPNMVYALFWKMDRRPNIWFPLNHTVGNSYVTGNVDIVHSGIDFLLLAYTRQGRIAVSQFREYSPPKAILPLIKNSTAVNNIESPGGSKDTEFYLYLSAAIFAAAVICCVVVMLMFRLYTFCIQWKSLNRSNAIQFKRRPTIQSQNEPFSLKKKVDSTRQSTTTLASNKNLIRVSKSNRRFRKVAIPTPHTYVNIRVPSPHRFKNDDLVVNGNRYSLSDCVLKILERPDGKDQILLNPYELKKRLEEQLSSALNICGMCVSAEQQMSNLRLYLPFLFIHPPMPYNPTQFVYLFLCNGDFSFVSFSFNLFCWFLGGFLAMLVWILLSSFLSIEAFQRLSKKQLIMVDHVLTCRAHCVDAFAVKMNPHSDISCQSKVDCKMCWENCGMFYQKSEILNSICKDLRICFSVHKIDQMGWSFLEPLKIIRSPEMGKLELCWDEPVPLFPISTFLPSMVYGLFWKTDRRANIWFPLNHTIGNSFITNNPDIVNFGVGFLLLAYTKEGRAAVIEFSNDNLEKFVLAVEKKLPVVEEGDYPNNEAQSEFYLYLGGAIFASILVIIVGAVLILRLQMIYTRLMSLNKRNAVSFKRQPKTSDENQNGDEDVAALQSTSIPVADLSMVAKPSSYLKRAFIPLLPTYVNLPQLPYYVNIPASGYVNISGWQFSRIDNPNSTSNSAGNHVLGPLMSNFQADNGNEQILLCPYNFQKQYELSTSV</sequence>
<dbReference type="OrthoDB" id="8195614at2759"/>
<feature type="chain" id="PRO_5012204356" evidence="2">
    <location>
        <begin position="16"/>
        <end position="855"/>
    </location>
</feature>
<accession>A0A0V1D450</accession>
<keyword evidence="1" id="KW-0472">Membrane</keyword>
<feature type="signal peptide" evidence="2">
    <location>
        <begin position="1"/>
        <end position="15"/>
    </location>
</feature>
<evidence type="ECO:0000256" key="1">
    <source>
        <dbReference type="SAM" id="Phobius"/>
    </source>
</evidence>
<dbReference type="Proteomes" id="UP000054653">
    <property type="component" value="Unassembled WGS sequence"/>
</dbReference>
<reference evidence="3 4" key="1">
    <citation type="submission" date="2015-01" db="EMBL/GenBank/DDBJ databases">
        <title>Evolution of Trichinella species and genotypes.</title>
        <authorList>
            <person name="Korhonen P.K."/>
            <person name="Edoardo P."/>
            <person name="Giuseppe L.R."/>
            <person name="Gasser R.B."/>
        </authorList>
    </citation>
    <scope>NUCLEOTIDE SEQUENCE [LARGE SCALE GENOMIC DNA]</scope>
    <source>
        <strain evidence="3">ISS120</strain>
    </source>
</reference>
<organism evidence="3 4">
    <name type="scientific">Trichinella britovi</name>
    <name type="common">Parasitic roundworm</name>
    <dbReference type="NCBI Taxonomy" id="45882"/>
    <lineage>
        <taxon>Eukaryota</taxon>
        <taxon>Metazoa</taxon>
        <taxon>Ecdysozoa</taxon>
        <taxon>Nematoda</taxon>
        <taxon>Enoplea</taxon>
        <taxon>Dorylaimia</taxon>
        <taxon>Trichinellida</taxon>
        <taxon>Trichinellidae</taxon>
        <taxon>Trichinella</taxon>
    </lineage>
</organism>
<dbReference type="AlphaFoldDB" id="A0A0V1D450"/>
<feature type="transmembrane region" description="Helical" evidence="1">
    <location>
        <begin position="685"/>
        <end position="708"/>
    </location>
</feature>
<evidence type="ECO:0000313" key="3">
    <source>
        <dbReference type="EMBL" id="KRY56232.1"/>
    </source>
</evidence>
<protein>
    <submittedName>
        <fullName evidence="3">Uncharacterized protein</fullName>
    </submittedName>
</protein>
<comment type="caution">
    <text evidence="3">The sequence shown here is derived from an EMBL/GenBank/DDBJ whole genome shotgun (WGS) entry which is preliminary data.</text>
</comment>
<dbReference type="EMBL" id="JYDI01000045">
    <property type="protein sequence ID" value="KRY56232.1"/>
    <property type="molecule type" value="Genomic_DNA"/>
</dbReference>
<proteinExistence type="predicted"/>